<gene>
    <name evidence="2" type="ORF">LTRI10_LOCUS20784</name>
</gene>
<feature type="region of interest" description="Disordered" evidence="1">
    <location>
        <begin position="1"/>
        <end position="22"/>
    </location>
</feature>
<protein>
    <submittedName>
        <fullName evidence="2">Uncharacterized protein</fullName>
    </submittedName>
</protein>
<organism evidence="2 3">
    <name type="scientific">Linum trigynum</name>
    <dbReference type="NCBI Taxonomy" id="586398"/>
    <lineage>
        <taxon>Eukaryota</taxon>
        <taxon>Viridiplantae</taxon>
        <taxon>Streptophyta</taxon>
        <taxon>Embryophyta</taxon>
        <taxon>Tracheophyta</taxon>
        <taxon>Spermatophyta</taxon>
        <taxon>Magnoliopsida</taxon>
        <taxon>eudicotyledons</taxon>
        <taxon>Gunneridae</taxon>
        <taxon>Pentapetalae</taxon>
        <taxon>rosids</taxon>
        <taxon>fabids</taxon>
        <taxon>Malpighiales</taxon>
        <taxon>Linaceae</taxon>
        <taxon>Linum</taxon>
    </lineage>
</organism>
<dbReference type="AlphaFoldDB" id="A0AAV2E0B5"/>
<dbReference type="EMBL" id="OZ034816">
    <property type="protein sequence ID" value="CAL1379254.1"/>
    <property type="molecule type" value="Genomic_DNA"/>
</dbReference>
<reference evidence="2 3" key="1">
    <citation type="submission" date="2024-04" db="EMBL/GenBank/DDBJ databases">
        <authorList>
            <person name="Fracassetti M."/>
        </authorList>
    </citation>
    <scope>NUCLEOTIDE SEQUENCE [LARGE SCALE GENOMIC DNA]</scope>
</reference>
<evidence type="ECO:0000256" key="1">
    <source>
        <dbReference type="SAM" id="MobiDB-lite"/>
    </source>
</evidence>
<proteinExistence type="predicted"/>
<evidence type="ECO:0000313" key="3">
    <source>
        <dbReference type="Proteomes" id="UP001497516"/>
    </source>
</evidence>
<keyword evidence="3" id="KW-1185">Reference proteome</keyword>
<accession>A0AAV2E0B5</accession>
<sequence>MRHADAGGGSKEDGEEVGRLALAEDGREEERLLVVDEEGKKKVKKHLVLVGLEGEEKDEAMRRLKRKQRYLRTPSRFLGITGGNR</sequence>
<feature type="compositionally biased region" description="Basic and acidic residues" evidence="1">
    <location>
        <begin position="10"/>
        <end position="22"/>
    </location>
</feature>
<dbReference type="Proteomes" id="UP001497516">
    <property type="component" value="Chromosome 3"/>
</dbReference>
<name>A0AAV2E0B5_9ROSI</name>
<evidence type="ECO:0000313" key="2">
    <source>
        <dbReference type="EMBL" id="CAL1379254.1"/>
    </source>
</evidence>